<dbReference type="EMBL" id="JJMP01000001">
    <property type="protein sequence ID" value="RYC52664.1"/>
    <property type="molecule type" value="Genomic_DNA"/>
</dbReference>
<evidence type="ECO:0000313" key="2">
    <source>
        <dbReference type="EMBL" id="RYC52664.1"/>
    </source>
</evidence>
<evidence type="ECO:0000313" key="3">
    <source>
        <dbReference type="Proteomes" id="UP000290261"/>
    </source>
</evidence>
<feature type="signal peptide" evidence="1">
    <location>
        <begin position="1"/>
        <end position="22"/>
    </location>
</feature>
<keyword evidence="3" id="KW-1185">Reference proteome</keyword>
<gene>
    <name evidence="2" type="ORF">DN53_00140</name>
</gene>
<sequence length="158" mass="16617">MKNIHKAFLGIAALMLMFSCSNDDGGGTGTANLEVIGIWDLAQVDVSSAQDIDMDGTSSTNLMNELDCISGTLLIDGDMVWTFEQTGINITAITNGQFVAQCSGSVAATGAWSSSDTEVILQGSSLLGTLTIDGDQLIKDIGDDLPGIQSYVYVRRAQ</sequence>
<organism evidence="2 3">
    <name type="scientific">Flagellimonas olearia</name>
    <dbReference type="NCBI Taxonomy" id="552546"/>
    <lineage>
        <taxon>Bacteria</taxon>
        <taxon>Pseudomonadati</taxon>
        <taxon>Bacteroidota</taxon>
        <taxon>Flavobacteriia</taxon>
        <taxon>Flavobacteriales</taxon>
        <taxon>Flavobacteriaceae</taxon>
        <taxon>Flagellimonas</taxon>
    </lineage>
</organism>
<keyword evidence="1" id="KW-0732">Signal</keyword>
<dbReference type="AlphaFoldDB" id="A0A444VPC7"/>
<dbReference type="RefSeq" id="WP_129652379.1">
    <property type="nucleotide sequence ID" value="NZ_ML142907.1"/>
</dbReference>
<evidence type="ECO:0000256" key="1">
    <source>
        <dbReference type="SAM" id="SignalP"/>
    </source>
</evidence>
<accession>A0A444VPC7</accession>
<proteinExistence type="predicted"/>
<name>A0A444VPC7_9FLAO</name>
<comment type="caution">
    <text evidence="2">The sequence shown here is derived from an EMBL/GenBank/DDBJ whole genome shotgun (WGS) entry which is preliminary data.</text>
</comment>
<reference evidence="2 3" key="1">
    <citation type="submission" date="2014-04" db="EMBL/GenBank/DDBJ databases">
        <title>Whole genome of Muricauda olearia.</title>
        <authorList>
            <person name="Zhang X.-H."/>
            <person name="Tang K."/>
        </authorList>
    </citation>
    <scope>NUCLEOTIDE SEQUENCE [LARGE SCALE GENOMIC DNA]</scope>
    <source>
        <strain evidence="2 3">Th120</strain>
    </source>
</reference>
<dbReference type="PROSITE" id="PS51257">
    <property type="entry name" value="PROKAR_LIPOPROTEIN"/>
    <property type="match status" value="1"/>
</dbReference>
<protein>
    <recommendedName>
        <fullName evidence="4">Lipocalin-like domain-containing protein</fullName>
    </recommendedName>
</protein>
<dbReference type="Proteomes" id="UP000290261">
    <property type="component" value="Unassembled WGS sequence"/>
</dbReference>
<feature type="chain" id="PRO_5019298130" description="Lipocalin-like domain-containing protein" evidence="1">
    <location>
        <begin position="23"/>
        <end position="158"/>
    </location>
</feature>
<evidence type="ECO:0008006" key="4">
    <source>
        <dbReference type="Google" id="ProtNLM"/>
    </source>
</evidence>